<dbReference type="EMBL" id="CADCUE010000010">
    <property type="protein sequence ID" value="CAA9310556.1"/>
    <property type="molecule type" value="Genomic_DNA"/>
</dbReference>
<accession>A0A6J4KN39</accession>
<feature type="region of interest" description="Disordered" evidence="1">
    <location>
        <begin position="238"/>
        <end position="366"/>
    </location>
</feature>
<feature type="compositionally biased region" description="Basic residues" evidence="1">
    <location>
        <begin position="8"/>
        <end position="24"/>
    </location>
</feature>
<feature type="compositionally biased region" description="Basic and acidic residues" evidence="1">
    <location>
        <begin position="354"/>
        <end position="366"/>
    </location>
</feature>
<organism evidence="2">
    <name type="scientific">uncultured Frankineae bacterium</name>
    <dbReference type="NCBI Taxonomy" id="437475"/>
    <lineage>
        <taxon>Bacteria</taxon>
        <taxon>Bacillati</taxon>
        <taxon>Actinomycetota</taxon>
        <taxon>Actinomycetes</taxon>
        <taxon>Frankiales</taxon>
        <taxon>environmental samples</taxon>
    </lineage>
</organism>
<protein>
    <submittedName>
        <fullName evidence="2">Spore photoproduct lyase</fullName>
        <ecNumber evidence="2">4.1.99.14</ecNumber>
    </submittedName>
</protein>
<sequence>DPCPGHPLPRRRPATGRRRPRRAARPGPARAAHRHRRTGPDPGPVAARAAGAPGPPVDSQAGRHHPRGAGPPARSPHRGARRGAGPAGRAAQGQPPDGGARRRRAADVRPGQGDDGDRREPAVPAQAAADLPERRLAVRPRGGLPGALPVLLPGRLAVGASRDARLRRRGRDPGGPRAVRRPGHDHQPQRRPARRGDDLRGVLLHRPARPRAPHRVVGARGALLRRVGRRRAAALDDEVRRRRPLRGAAARRAHAGPPVGQRPARHHAHGGRYGPARGARGRARDARPRRLPRGADDRADHAAARVAAGVRAPARPRRRRGARRPGPRPDRRADHAPLHPGQQGGAARLVPAHPARDGRGLAHAEARQVRRGEVRLPPVGHARAARLVRGVDRRAAPVLPGPVLDV</sequence>
<feature type="non-terminal residue" evidence="2">
    <location>
        <position position="406"/>
    </location>
</feature>
<feature type="compositionally biased region" description="Basic residues" evidence="1">
    <location>
        <begin position="314"/>
        <end position="326"/>
    </location>
</feature>
<evidence type="ECO:0000313" key="2">
    <source>
        <dbReference type="EMBL" id="CAA9310556.1"/>
    </source>
</evidence>
<dbReference type="EC" id="4.1.99.14" evidence="2"/>
<dbReference type="AlphaFoldDB" id="A0A6J4KN39"/>
<feature type="region of interest" description="Disordered" evidence="1">
    <location>
        <begin position="1"/>
        <end position="198"/>
    </location>
</feature>
<name>A0A6J4KN39_9ACTN</name>
<feature type="compositionally biased region" description="Basic and acidic residues" evidence="1">
    <location>
        <begin position="182"/>
        <end position="198"/>
    </location>
</feature>
<keyword evidence="2" id="KW-0456">Lyase</keyword>
<feature type="compositionally biased region" description="Low complexity" evidence="1">
    <location>
        <begin position="83"/>
        <end position="98"/>
    </location>
</feature>
<feature type="non-terminal residue" evidence="2">
    <location>
        <position position="1"/>
    </location>
</feature>
<evidence type="ECO:0000256" key="1">
    <source>
        <dbReference type="SAM" id="MobiDB-lite"/>
    </source>
</evidence>
<feature type="compositionally biased region" description="Basic and acidic residues" evidence="1">
    <location>
        <begin position="327"/>
        <end position="337"/>
    </location>
</feature>
<reference evidence="2" key="1">
    <citation type="submission" date="2020-02" db="EMBL/GenBank/DDBJ databases">
        <authorList>
            <person name="Meier V. D."/>
        </authorList>
    </citation>
    <scope>NUCLEOTIDE SEQUENCE</scope>
    <source>
        <strain evidence="2">AVDCRST_MAG16</strain>
    </source>
</reference>
<feature type="compositionally biased region" description="Basic residues" evidence="1">
    <location>
        <begin position="241"/>
        <end position="254"/>
    </location>
</feature>
<proteinExistence type="predicted"/>
<feature type="compositionally biased region" description="Low complexity" evidence="1">
    <location>
        <begin position="304"/>
        <end position="313"/>
    </location>
</feature>
<gene>
    <name evidence="2" type="ORF">AVDCRST_MAG16-138</name>
</gene>
<feature type="compositionally biased region" description="Basic and acidic residues" evidence="1">
    <location>
        <begin position="282"/>
        <end position="303"/>
    </location>
</feature>
<dbReference type="GO" id="GO:0016829">
    <property type="term" value="F:lyase activity"/>
    <property type="evidence" value="ECO:0007669"/>
    <property type="project" value="UniProtKB-KW"/>
</dbReference>
<feature type="compositionally biased region" description="Low complexity" evidence="1">
    <location>
        <begin position="139"/>
        <end position="161"/>
    </location>
</feature>